<dbReference type="InterPro" id="IPR048851">
    <property type="entry name" value="PaaA2_dom"/>
</dbReference>
<dbReference type="Pfam" id="PF21217">
    <property type="entry name" value="PaaA2"/>
    <property type="match status" value="1"/>
</dbReference>
<dbReference type="AlphaFoldDB" id="A0A3S5DV60"/>
<feature type="domain" description="Stability determinant" evidence="1">
    <location>
        <begin position="26"/>
        <end position="47"/>
    </location>
</feature>
<organism evidence="2 3">
    <name type="scientific">Escherichia coli</name>
    <dbReference type="NCBI Taxonomy" id="562"/>
    <lineage>
        <taxon>Bacteria</taxon>
        <taxon>Pseudomonadati</taxon>
        <taxon>Pseudomonadota</taxon>
        <taxon>Gammaproteobacteria</taxon>
        <taxon>Enterobacterales</taxon>
        <taxon>Enterobacteriaceae</taxon>
        <taxon>Escherichia</taxon>
    </lineage>
</organism>
<gene>
    <name evidence="2" type="ORF">NCTC9044_05683</name>
</gene>
<accession>A0A3S5DV60</accession>
<evidence type="ECO:0000259" key="1">
    <source>
        <dbReference type="Pfam" id="PF21217"/>
    </source>
</evidence>
<evidence type="ECO:0000313" key="2">
    <source>
        <dbReference type="EMBL" id="VED14740.1"/>
    </source>
</evidence>
<sequence length="62" mass="6702">MSTALSPIILNLKQSNKKTAIRMVANKVAASLSDPRPAIPHDEVMAEMENLIAQLAATNRSE</sequence>
<proteinExistence type="predicted"/>
<dbReference type="EMBL" id="LR134238">
    <property type="protein sequence ID" value="VED14740.1"/>
    <property type="molecule type" value="Genomic_DNA"/>
</dbReference>
<reference evidence="2 3" key="1">
    <citation type="submission" date="2018-12" db="EMBL/GenBank/DDBJ databases">
        <authorList>
            <consortium name="Pathogen Informatics"/>
        </authorList>
    </citation>
    <scope>NUCLEOTIDE SEQUENCE [LARGE SCALE GENOMIC DNA]</scope>
    <source>
        <strain evidence="2 3">NCTC9044</strain>
    </source>
</reference>
<name>A0A3S5DV60_ECOLX</name>
<dbReference type="Proteomes" id="UP000271797">
    <property type="component" value="Chromosome"/>
</dbReference>
<dbReference type="Gene3D" id="6.20.450.20">
    <property type="match status" value="1"/>
</dbReference>
<protein>
    <recommendedName>
        <fullName evidence="1">Stability determinant domain-containing protein</fullName>
    </recommendedName>
</protein>
<evidence type="ECO:0000313" key="3">
    <source>
        <dbReference type="Proteomes" id="UP000271797"/>
    </source>
</evidence>